<dbReference type="CTD" id="78776769"/>
<dbReference type="RefSeq" id="XP_053581876.1">
    <property type="nucleotide sequence ID" value="XM_053732963.1"/>
</dbReference>
<accession>A0A6A5GDL1</accession>
<organism evidence="1 2">
    <name type="scientific">Caenorhabditis remanei</name>
    <name type="common">Caenorhabditis vulgaris</name>
    <dbReference type="NCBI Taxonomy" id="31234"/>
    <lineage>
        <taxon>Eukaryota</taxon>
        <taxon>Metazoa</taxon>
        <taxon>Ecdysozoa</taxon>
        <taxon>Nematoda</taxon>
        <taxon>Chromadorea</taxon>
        <taxon>Rhabditida</taxon>
        <taxon>Rhabditina</taxon>
        <taxon>Rhabditomorpha</taxon>
        <taxon>Rhabditoidea</taxon>
        <taxon>Rhabditidae</taxon>
        <taxon>Peloderinae</taxon>
        <taxon>Caenorhabditis</taxon>
    </lineage>
</organism>
<reference evidence="1 2" key="1">
    <citation type="submission" date="2019-12" db="EMBL/GenBank/DDBJ databases">
        <title>Chromosome-level assembly of the Caenorhabditis remanei genome.</title>
        <authorList>
            <person name="Teterina A.A."/>
            <person name="Willis J.H."/>
            <person name="Phillips P.C."/>
        </authorList>
    </citation>
    <scope>NUCLEOTIDE SEQUENCE [LARGE SCALE GENOMIC DNA]</scope>
    <source>
        <strain evidence="1 2">PX506</strain>
        <tissue evidence="1">Whole organism</tissue>
    </source>
</reference>
<dbReference type="GeneID" id="78776769"/>
<protein>
    <submittedName>
        <fullName evidence="1">Uncharacterized protein</fullName>
    </submittedName>
</protein>
<gene>
    <name evidence="1" type="ORF">GCK72_019300</name>
</gene>
<dbReference type="EMBL" id="WUAV01000005">
    <property type="protein sequence ID" value="KAF1752745.1"/>
    <property type="molecule type" value="Genomic_DNA"/>
</dbReference>
<comment type="caution">
    <text evidence="1">The sequence shown here is derived from an EMBL/GenBank/DDBJ whole genome shotgun (WGS) entry which is preliminary data.</text>
</comment>
<evidence type="ECO:0000313" key="1">
    <source>
        <dbReference type="EMBL" id="KAF1752745.1"/>
    </source>
</evidence>
<name>A0A6A5GDL1_CAERE</name>
<sequence length="142" mass="16892">MEVAWICRYSKLRQLQLWQNMTEKSVDNREINPQVVLESFFAQQLDNRRDERRDSVCRFSSILVEPSTEHVLKYKIKRCLFFASMMNKIWKTDPSVRTHFSNPPVDRPREHLNPLQIEQPNETFWLVVDKESSLAAINSEIP</sequence>
<dbReference type="AlphaFoldDB" id="A0A6A5GDL1"/>
<proteinExistence type="predicted"/>
<dbReference type="KEGG" id="crq:GCK72_019300"/>
<dbReference type="Proteomes" id="UP000483820">
    <property type="component" value="Chromosome V"/>
</dbReference>
<evidence type="ECO:0000313" key="2">
    <source>
        <dbReference type="Proteomes" id="UP000483820"/>
    </source>
</evidence>